<feature type="transmembrane region" description="Helical" evidence="2">
    <location>
        <begin position="336"/>
        <end position="355"/>
    </location>
</feature>
<feature type="region of interest" description="Disordered" evidence="1">
    <location>
        <begin position="747"/>
        <end position="821"/>
    </location>
</feature>
<feature type="transmembrane region" description="Helical" evidence="2">
    <location>
        <begin position="225"/>
        <end position="242"/>
    </location>
</feature>
<feature type="transmembrane region" description="Helical" evidence="2">
    <location>
        <begin position="619"/>
        <end position="639"/>
    </location>
</feature>
<proteinExistence type="predicted"/>
<sequence length="1207" mass="121202">MTTTYPCPHCGAPASLDGGCPACGAGPDPDAAEVIRIDGELDGLQRELHAARTLVADLDRRIQDARGRRAVLAARVVARRAPVATTPPPLFTPAPPAEPRLSTLTVQNVLFTLGGLLLVVAAAVFTAVAWAQVGVTGRALLLAGATVAILAVPPFAVRRGLTSAAETLAAVGLLMILLDGYAAWAVDFLGVRDLQPTAYAAAVLAVTALVSLGYSRPTRLHGPRIAALLLAQPVLPLLAAAAEADLAGWSLAFTGTLVLDIAVLRIRPSRFATDMVGALAHVCGALAAVAAGAVALTHLVVQDAPADVAVAGAVLVLPTLALLGWAVLARIPLAQAITAGLALVTVGVAATGWAWSMPGTGWPVTELAVVTLLLAAVAALLKPRLPVVAGRGPWVGALVAGGPAAVTVLLGTASGAVRSMAAATPVFAAPWDRAVTGPGRDMLVALVVTAVAYALLVPRRTHPDLALTTLFGTALLAPPVFGLTWWAATVAGTAVAAVALILAARSRTLQDAVYRIAVCVLAALHAILTGLGQAGAEAAVCGAIALLGLGTPVALRNAPRSADVGAGSVTVGLLAAPPAVWLALYAGDVPVTARVRVSLAVAVLLCLTAHAVARRLPGYGPNALGVALLAAATAPFWSLPGADPSALYAAAGLLLVVALLPLPAARSGAGAVAALLPAGALLVLIAPDLAVIVLEPWTALDDGVWSGVLPRQSPVAWSSVAALAGAALAAALTGLLLARFRPPARLTPATTSSTASVPPAIEGSTPASTPPASEGSTPASTPPVSEGSTTGPVPGVPGETDSGAAAADTGGKAPAEDAAGATRTVGGGSPVVVAVWAAAPLVALLMPLIFAAAGAAWPAVPIAALVTGLAGMLAVAFAPVRHMASDLLTILFGVLVAAGLAGSMAGHGATIAAFTLVAAASTVAGLLGRRPVERLTGWAAGTISLTAVAYTIAVAADLEPAGPPLFVLAAAALTVALEAVLASRRPAEAIAPFVVGHASAVLALTLTESLGWAALICKLWALALTVRAMRPGETRRTRFRYALAAGSVALLGWWLLLSSRDVETVEIYTLPAAVLALVAGWFARRYRSGLSSWTAYGSALGAAILPSLYVVAASDADDPQYLRRLLLGAGALLILLAGARARLQAPVLIGGGTLLLVALHELVQVWDLVPRWAPLAVGGLLLVGIATTMEQRRRDLARLRDAITRMT</sequence>
<gene>
    <name evidence="3" type="ORF">Aca07nite_78170</name>
</gene>
<feature type="transmembrane region" description="Helical" evidence="2">
    <location>
        <begin position="1090"/>
        <end position="1109"/>
    </location>
</feature>
<feature type="transmembrane region" description="Helical" evidence="2">
    <location>
        <begin position="714"/>
        <end position="738"/>
    </location>
</feature>
<feature type="transmembrane region" description="Helical" evidence="2">
    <location>
        <begin position="1146"/>
        <end position="1166"/>
    </location>
</feature>
<name>A0ABQ3WW73_9ACTN</name>
<feature type="transmembrane region" description="Helical" evidence="2">
    <location>
        <begin position="1041"/>
        <end position="1059"/>
    </location>
</feature>
<feature type="transmembrane region" description="Helical" evidence="2">
    <location>
        <begin position="308"/>
        <end position="329"/>
    </location>
</feature>
<feature type="transmembrane region" description="Helical" evidence="2">
    <location>
        <begin position="887"/>
        <end position="905"/>
    </location>
</feature>
<feature type="transmembrane region" description="Helical" evidence="2">
    <location>
        <begin position="393"/>
        <end position="417"/>
    </location>
</feature>
<accession>A0ABQ3WW73</accession>
<comment type="caution">
    <text evidence="3">The sequence shown here is derived from an EMBL/GenBank/DDBJ whole genome shotgun (WGS) entry which is preliminary data.</text>
</comment>
<feature type="transmembrane region" description="Helical" evidence="2">
    <location>
        <begin position="109"/>
        <end position="133"/>
    </location>
</feature>
<protein>
    <recommendedName>
        <fullName evidence="4">Membrane protein involved in the export of O-antigen and teichoic acid</fullName>
    </recommendedName>
</protein>
<feature type="transmembrane region" description="Helical" evidence="2">
    <location>
        <begin position="1172"/>
        <end position="1189"/>
    </location>
</feature>
<feature type="transmembrane region" description="Helical" evidence="2">
    <location>
        <begin position="164"/>
        <end position="184"/>
    </location>
</feature>
<feature type="transmembrane region" description="Helical" evidence="2">
    <location>
        <begin position="593"/>
        <end position="612"/>
    </location>
</feature>
<evidence type="ECO:0008006" key="4">
    <source>
        <dbReference type="Google" id="ProtNLM"/>
    </source>
</evidence>
<feature type="transmembrane region" description="Helical" evidence="2">
    <location>
        <begin position="512"/>
        <end position="528"/>
    </location>
</feature>
<keyword evidence="2" id="KW-1133">Transmembrane helix</keyword>
<feature type="transmembrane region" description="Helical" evidence="2">
    <location>
        <begin position="487"/>
        <end position="505"/>
    </location>
</feature>
<feature type="compositionally biased region" description="Polar residues" evidence="1">
    <location>
        <begin position="765"/>
        <end position="788"/>
    </location>
</feature>
<feature type="transmembrane region" description="Helical" evidence="2">
    <location>
        <begin position="139"/>
        <end position="157"/>
    </location>
</feature>
<feature type="transmembrane region" description="Helical" evidence="2">
    <location>
        <begin position="1121"/>
        <end position="1139"/>
    </location>
</feature>
<evidence type="ECO:0000256" key="2">
    <source>
        <dbReference type="SAM" id="Phobius"/>
    </source>
</evidence>
<keyword evidence="2" id="KW-0472">Membrane</keyword>
<feature type="transmembrane region" description="Helical" evidence="2">
    <location>
        <begin position="248"/>
        <end position="266"/>
    </location>
</feature>
<evidence type="ECO:0000313" key="3">
    <source>
        <dbReference type="EMBL" id="GID50542.1"/>
    </source>
</evidence>
<feature type="transmembrane region" description="Helical" evidence="2">
    <location>
        <begin position="911"/>
        <end position="928"/>
    </location>
</feature>
<feature type="transmembrane region" description="Helical" evidence="2">
    <location>
        <begin position="831"/>
        <end position="853"/>
    </location>
</feature>
<feature type="transmembrane region" description="Helical" evidence="2">
    <location>
        <begin position="672"/>
        <end position="694"/>
    </location>
</feature>
<feature type="transmembrane region" description="Helical" evidence="2">
    <location>
        <begin position="935"/>
        <end position="956"/>
    </location>
</feature>
<organism evidence="3">
    <name type="scientific">Actinoplanes campanulatus</name>
    <dbReference type="NCBI Taxonomy" id="113559"/>
    <lineage>
        <taxon>Bacteria</taxon>
        <taxon>Bacillati</taxon>
        <taxon>Actinomycetota</taxon>
        <taxon>Actinomycetes</taxon>
        <taxon>Micromonosporales</taxon>
        <taxon>Micromonosporaceae</taxon>
        <taxon>Actinoplanes</taxon>
    </lineage>
</organism>
<feature type="transmembrane region" description="Helical" evidence="2">
    <location>
        <begin position="567"/>
        <end position="587"/>
    </location>
</feature>
<evidence type="ECO:0000256" key="1">
    <source>
        <dbReference type="SAM" id="MobiDB-lite"/>
    </source>
</evidence>
<reference evidence="3" key="1">
    <citation type="submission" date="2021-01" db="EMBL/GenBank/DDBJ databases">
        <title>Whole genome shotgun sequence of Actinoplanes capillaceus NBRC 16408.</title>
        <authorList>
            <person name="Komaki H."/>
            <person name="Tamura T."/>
        </authorList>
    </citation>
    <scope>NUCLEOTIDE SEQUENCE [LARGE SCALE GENOMIC DNA]</scope>
    <source>
        <strain evidence="3">NBRC 16408</strain>
    </source>
</reference>
<feature type="compositionally biased region" description="Low complexity" evidence="1">
    <location>
        <begin position="747"/>
        <end position="760"/>
    </location>
</feature>
<dbReference type="RefSeq" id="WP_204300575.1">
    <property type="nucleotide sequence ID" value="NZ_BAAAGQ010000013.1"/>
</dbReference>
<feature type="transmembrane region" description="Helical" evidence="2">
    <location>
        <begin position="534"/>
        <end position="555"/>
    </location>
</feature>
<feature type="transmembrane region" description="Helical" evidence="2">
    <location>
        <begin position="645"/>
        <end position="665"/>
    </location>
</feature>
<dbReference type="NCBIfam" id="NF047321">
    <property type="entry name" value="SCO7613_CTERM"/>
    <property type="match status" value="1"/>
</dbReference>
<keyword evidence="2" id="KW-0812">Transmembrane</keyword>
<feature type="transmembrane region" description="Helical" evidence="2">
    <location>
        <begin position="1065"/>
        <end position="1083"/>
    </location>
</feature>
<feature type="transmembrane region" description="Helical" evidence="2">
    <location>
        <begin position="361"/>
        <end position="381"/>
    </location>
</feature>
<feature type="transmembrane region" description="Helical" evidence="2">
    <location>
        <begin position="278"/>
        <end position="296"/>
    </location>
</feature>
<feature type="transmembrane region" description="Helical" evidence="2">
    <location>
        <begin position="962"/>
        <end position="982"/>
    </location>
</feature>
<dbReference type="EMBL" id="BOMF01000151">
    <property type="protein sequence ID" value="GID50542.1"/>
    <property type="molecule type" value="Genomic_DNA"/>
</dbReference>
<feature type="transmembrane region" description="Helical" evidence="2">
    <location>
        <begin position="196"/>
        <end position="213"/>
    </location>
</feature>
<dbReference type="InterPro" id="IPR058062">
    <property type="entry name" value="SCO7613_C"/>
</dbReference>
<feature type="compositionally biased region" description="Low complexity" evidence="1">
    <location>
        <begin position="789"/>
        <end position="813"/>
    </location>
</feature>
<feature type="transmembrane region" description="Helical" evidence="2">
    <location>
        <begin position="859"/>
        <end position="880"/>
    </location>
</feature>